<dbReference type="Gene3D" id="3.20.20.520">
    <property type="entry name" value="Glycosyl hydrolase family 115"/>
    <property type="match status" value="1"/>
</dbReference>
<proteinExistence type="predicted"/>
<accession>A0ABW7FPM4</accession>
<dbReference type="Pfam" id="PF15979">
    <property type="entry name" value="Glyco_hydro_115"/>
    <property type="match status" value="1"/>
</dbReference>
<comment type="caution">
    <text evidence="2">The sequence shown here is derived from an EMBL/GenBank/DDBJ whole genome shotgun (WGS) entry which is preliminary data.</text>
</comment>
<keyword evidence="3" id="KW-1185">Reference proteome</keyword>
<dbReference type="EMBL" id="JBIGHW010000019">
    <property type="protein sequence ID" value="MFG6443289.1"/>
    <property type="molecule type" value="Genomic_DNA"/>
</dbReference>
<dbReference type="InterPro" id="IPR042301">
    <property type="entry name" value="GH115_sf"/>
</dbReference>
<reference evidence="2 3" key="1">
    <citation type="submission" date="2024-08" db="EMBL/GenBank/DDBJ databases">
        <authorList>
            <person name="Lu H."/>
        </authorList>
    </citation>
    <scope>NUCLEOTIDE SEQUENCE [LARGE SCALE GENOMIC DNA]</scope>
    <source>
        <strain evidence="2 3">LKC17W</strain>
    </source>
</reference>
<dbReference type="PANTHER" id="PTHR37842:SF2">
    <property type="entry name" value="GYLCOSYL HYDROLASE 115 C-TERMINAL DOMAIN-CONTAINING PROTEIN"/>
    <property type="match status" value="1"/>
</dbReference>
<dbReference type="Gene3D" id="2.170.130.10">
    <property type="entry name" value="TonB-dependent receptor, plug domain"/>
    <property type="match status" value="1"/>
</dbReference>
<organism evidence="2 3">
    <name type="scientific">Pelomonas margarita</name>
    <dbReference type="NCBI Taxonomy" id="3299031"/>
    <lineage>
        <taxon>Bacteria</taxon>
        <taxon>Pseudomonadati</taxon>
        <taxon>Pseudomonadota</taxon>
        <taxon>Betaproteobacteria</taxon>
        <taxon>Burkholderiales</taxon>
        <taxon>Sphaerotilaceae</taxon>
        <taxon>Roseateles</taxon>
    </lineage>
</organism>
<gene>
    <name evidence="2" type="ORF">ACG0Z3_21570</name>
</gene>
<feature type="domain" description="TonB-dependent receptor plug" evidence="1">
    <location>
        <begin position="87"/>
        <end position="194"/>
    </location>
</feature>
<dbReference type="Proteomes" id="UP001606301">
    <property type="component" value="Unassembled WGS sequence"/>
</dbReference>
<evidence type="ECO:0000313" key="2">
    <source>
        <dbReference type="EMBL" id="MFG6443289.1"/>
    </source>
</evidence>
<dbReference type="InterPro" id="IPR031924">
    <property type="entry name" value="GH115"/>
</dbReference>
<dbReference type="PANTHER" id="PTHR37842">
    <property type="match status" value="1"/>
</dbReference>
<dbReference type="InterPro" id="IPR037066">
    <property type="entry name" value="Plug_dom_sf"/>
</dbReference>
<evidence type="ECO:0000259" key="1">
    <source>
        <dbReference type="Pfam" id="PF07715"/>
    </source>
</evidence>
<dbReference type="RefSeq" id="WP_394401682.1">
    <property type="nucleotide sequence ID" value="NZ_JBIGHW010000019.1"/>
</dbReference>
<name>A0ABW7FPM4_9BURK</name>
<evidence type="ECO:0000313" key="3">
    <source>
        <dbReference type="Proteomes" id="UP001606301"/>
    </source>
</evidence>
<sequence>MNQHKIPTLRRDHVGTAVSFALALLAHEAVTAQTPTAPASAASAPAVAKPAEVPKAKAPVNELETVLIVGTRQSQQSAISRKKGGATAQDSIVAEDVGAFPDRNVGEAISRIAGVALERGDFGEGVSVSIRGNGPELTRVEIDGMGVRSGAGTDLNGGGDGRGTEFRELSADLIKSVDVVKGSTADMTEGSLGGGVIIQTRTGLDFPKPFYSLRVAGTQSSLNKETTPNLNLVLADKFLDKRLGVIVNLNRSELMNERHRMGQGGSNNEFGLIHTVDLDNSPEKTFIHNPKTLAGESINLPLTASRLTAGGFFNSATPTELLTKSAAAQSKADCFTSFPTLTTAQSNTILSADRNAAYTARQNEQLTCLNQWNDYMPSSSGGFRYDLTSQRDRRSGGDIRLDFKVNDQLSIYGKYAASKRHVDDTIGFLGLGSTPEVNVTGTFADNTTTHVRSLAPGVVGYTIRANKEKAHDYAIVMGTSHAEPMSRNNTREWNDGQRGELNYFVNKPGIVKYWAERADEIKAFENVYTLGLRGKRDSGMFGVTSKEQARDAMLEIFDIQRGLLSKAQNKPAHKIPQVLTLYKEVLDIYALGLKVPDDVTLVWPEDNYGYINQLSTPQEQARAGGAGVYYHVSYLGRPHDYIWLGTTHFETFGRSDEWKQNVLSNSAVRDLRLSQLKAGAHRVEVYALDPGFVLDRLDLRLDGAPDLYGAPLRR</sequence>
<dbReference type="InterPro" id="IPR012910">
    <property type="entry name" value="Plug_dom"/>
</dbReference>
<keyword evidence="2" id="KW-0378">Hydrolase</keyword>
<dbReference type="SUPFAM" id="SSF56935">
    <property type="entry name" value="Porins"/>
    <property type="match status" value="1"/>
</dbReference>
<dbReference type="Pfam" id="PF07715">
    <property type="entry name" value="Plug"/>
    <property type="match status" value="1"/>
</dbReference>
<protein>
    <submittedName>
        <fullName evidence="2">Glycosyl hydrolase 115 family protein</fullName>
    </submittedName>
</protein>
<dbReference type="GO" id="GO:0016787">
    <property type="term" value="F:hydrolase activity"/>
    <property type="evidence" value="ECO:0007669"/>
    <property type="project" value="UniProtKB-KW"/>
</dbReference>